<keyword evidence="2" id="KW-1185">Reference proteome</keyword>
<dbReference type="Proteomes" id="UP000825051">
    <property type="component" value="Chromosome"/>
</dbReference>
<dbReference type="AlphaFoldDB" id="A0A8F9XM69"/>
<dbReference type="InterPro" id="IPR054221">
    <property type="entry name" value="DUF6941"/>
</dbReference>
<accession>A0A8F9XM69</accession>
<organism evidence="1 2">
    <name type="scientific">Horticoccus luteus</name>
    <dbReference type="NCBI Taxonomy" id="2862869"/>
    <lineage>
        <taxon>Bacteria</taxon>
        <taxon>Pseudomonadati</taxon>
        <taxon>Verrucomicrobiota</taxon>
        <taxon>Opitutia</taxon>
        <taxon>Opitutales</taxon>
        <taxon>Opitutaceae</taxon>
        <taxon>Horticoccus</taxon>
    </lineage>
</organism>
<name>A0A8F9XM69_9BACT</name>
<dbReference type="Pfam" id="PF22091">
    <property type="entry name" value="DUF6941"/>
    <property type="match status" value="1"/>
</dbReference>
<sequence length="130" mass="14224">MKIELFALCDFAADYAGKLSVIGIFDTMWTKQTPAVLPHCSVAVKFRFEKIEEGQKRLRLSVSDADGHPVIPAIDMPITVTFAPDVHSGTIQVVVNIGGLKLEKVGEYSVDLAVDGRHEGGIPLYVRERA</sequence>
<dbReference type="RefSeq" id="WP_220164426.1">
    <property type="nucleotide sequence ID" value="NZ_CP080507.1"/>
</dbReference>
<evidence type="ECO:0000313" key="2">
    <source>
        <dbReference type="Proteomes" id="UP000825051"/>
    </source>
</evidence>
<reference evidence="1" key="1">
    <citation type="submission" date="2021-08" db="EMBL/GenBank/DDBJ databases">
        <title>Genome of a novel bacterium of the phylum Verrucomicrobia, Oleiharenicola sp. KSB-15.</title>
        <authorList>
            <person name="Chung J.-H."/>
            <person name="Ahn J.-H."/>
            <person name="Yoon Y."/>
            <person name="Kim D.-Y."/>
            <person name="An S.-H."/>
            <person name="Park I."/>
            <person name="Yeon J."/>
        </authorList>
    </citation>
    <scope>NUCLEOTIDE SEQUENCE</scope>
    <source>
        <strain evidence="1">KSB-15</strain>
    </source>
</reference>
<evidence type="ECO:0000313" key="1">
    <source>
        <dbReference type="EMBL" id="QYM79946.1"/>
    </source>
</evidence>
<proteinExistence type="predicted"/>
<dbReference type="KEGG" id="ole:K0B96_04835"/>
<protein>
    <submittedName>
        <fullName evidence="1">Uncharacterized protein</fullName>
    </submittedName>
</protein>
<dbReference type="EMBL" id="CP080507">
    <property type="protein sequence ID" value="QYM79946.1"/>
    <property type="molecule type" value="Genomic_DNA"/>
</dbReference>
<gene>
    <name evidence="1" type="ORF">K0B96_04835</name>
</gene>